<gene>
    <name evidence="4" type="ORF">AAW31_13900</name>
    <name evidence="5" type="ORF">BCL69_10172</name>
</gene>
<dbReference type="Gene3D" id="3.30.465.10">
    <property type="match status" value="1"/>
</dbReference>
<dbReference type="GO" id="GO:0003885">
    <property type="term" value="F:D-arabinono-1,4-lactone oxidase activity"/>
    <property type="evidence" value="ECO:0007669"/>
    <property type="project" value="InterPro"/>
</dbReference>
<reference evidence="4 6" key="2">
    <citation type="journal article" date="2016" name="Genome Announc.">
        <title>Genome Sequence of Nitrosomonas communis Strain Nm2, a Mesophilic Ammonia-Oxidizing Bacterium Isolated from Mediterranean Soil.</title>
        <authorList>
            <person name="Kozlowski J.A."/>
            <person name="Kits K.D."/>
            <person name="Stein L.Y."/>
        </authorList>
    </citation>
    <scope>NUCLEOTIDE SEQUENCE [LARGE SCALE GENOMIC DNA]</scope>
    <source>
        <strain evidence="4 6">Nm2</strain>
    </source>
</reference>
<name>A0A0F7KDM9_9PROT</name>
<dbReference type="InterPro" id="IPR010031">
    <property type="entry name" value="FAD_lactone_oxidase-like"/>
</dbReference>
<reference evidence="5 7" key="3">
    <citation type="submission" date="2019-07" db="EMBL/GenBank/DDBJ databases">
        <title>Active sludge and wastewater microbial communities from Klosterneuburg, Austria.</title>
        <authorList>
            <person name="Wagner M."/>
        </authorList>
    </citation>
    <scope>NUCLEOTIDE SEQUENCE [LARGE SCALE GENOMIC DNA]</scope>
    <source>
        <strain evidence="5 7">Nm2</strain>
    </source>
</reference>
<evidence type="ECO:0000313" key="4">
    <source>
        <dbReference type="EMBL" id="AKH38650.1"/>
    </source>
</evidence>
<feature type="domain" description="FAD-binding PCMH-type" evidence="3">
    <location>
        <begin position="11"/>
        <end position="182"/>
    </location>
</feature>
<dbReference type="Gene3D" id="3.30.43.10">
    <property type="entry name" value="Uridine Diphospho-n-acetylenolpyruvylglucosamine Reductase, domain 2"/>
    <property type="match status" value="1"/>
</dbReference>
<dbReference type="OrthoDB" id="9800184at2"/>
<dbReference type="GO" id="GO:0016020">
    <property type="term" value="C:membrane"/>
    <property type="evidence" value="ECO:0007669"/>
    <property type="project" value="InterPro"/>
</dbReference>
<evidence type="ECO:0000313" key="7">
    <source>
        <dbReference type="Proteomes" id="UP000324176"/>
    </source>
</evidence>
<dbReference type="PANTHER" id="PTHR43762">
    <property type="entry name" value="L-GULONOLACTONE OXIDASE"/>
    <property type="match status" value="1"/>
</dbReference>
<dbReference type="RefSeq" id="WP_046850687.1">
    <property type="nucleotide sequence ID" value="NZ_CP011451.1"/>
</dbReference>
<evidence type="ECO:0000313" key="5">
    <source>
        <dbReference type="EMBL" id="TYP89345.1"/>
    </source>
</evidence>
<accession>A0A0F7KDM9</accession>
<dbReference type="Proteomes" id="UP000324176">
    <property type="component" value="Unassembled WGS sequence"/>
</dbReference>
<dbReference type="Gene3D" id="3.30.70.2520">
    <property type="match status" value="1"/>
</dbReference>
<proteinExistence type="predicted"/>
<keyword evidence="2" id="KW-0560">Oxidoreductase</keyword>
<evidence type="ECO:0000256" key="2">
    <source>
        <dbReference type="ARBA" id="ARBA00023002"/>
    </source>
</evidence>
<dbReference type="GO" id="GO:0071949">
    <property type="term" value="F:FAD binding"/>
    <property type="evidence" value="ECO:0007669"/>
    <property type="project" value="InterPro"/>
</dbReference>
<dbReference type="Pfam" id="PF04030">
    <property type="entry name" value="ALO"/>
    <property type="match status" value="1"/>
</dbReference>
<keyword evidence="6" id="KW-1185">Reference proteome</keyword>
<dbReference type="InterPro" id="IPR006094">
    <property type="entry name" value="Oxid_FAD_bind_N"/>
</dbReference>
<dbReference type="PANTHER" id="PTHR43762:SF1">
    <property type="entry name" value="D-ARABINONO-1,4-LACTONE OXIDASE"/>
    <property type="match status" value="1"/>
</dbReference>
<evidence type="ECO:0000259" key="3">
    <source>
        <dbReference type="PROSITE" id="PS51387"/>
    </source>
</evidence>
<dbReference type="Gene3D" id="1.10.45.10">
    <property type="entry name" value="Vanillyl-alcohol Oxidase, Chain A, domain 4"/>
    <property type="match status" value="1"/>
</dbReference>
<dbReference type="PATRIC" id="fig|44574.3.peg.3379"/>
<dbReference type="PIRSF" id="PIRSF000136">
    <property type="entry name" value="LGO_GLO"/>
    <property type="match status" value="1"/>
</dbReference>
<dbReference type="Proteomes" id="UP000034156">
    <property type="component" value="Chromosome"/>
</dbReference>
<sequence>MNTWSNWSGSLKFTPGKIIEPASEQELLEIVETILKNNQKIRMLGAGHSSSPLVVTDENLLSLKHFRSVDNIDKENSTAWIGAGLTVKEGGSRLLDHGLSFHNTGDVDIQYIAGAISTGTHGSGIKLKNLSSMLVGCRMICSDGHIKEFTEDQHGKEFFDALRVSLGTFGIMTQMKLKLLPAFQLIRKEWCTHIEDCLEHLVELINENRNFDFYWYPRNDLAKLRILNEPGKGLQKLAYAKCVEEKSGWAIDVLPKQRDLRFDEIEYALPLEAGPECFKEIRKIIKAKFRKIVAWRVLYRTIKADDFYLSPCFGRDTATISLHQNAGAPFEEYFRTIEAVFRSFDGRPHWGKKHNLESEEISQCYPRWNDFLEIRKKMDPRGIFINRYLQKQIFDL</sequence>
<keyword evidence="1" id="KW-0274">FAD</keyword>
<evidence type="ECO:0000256" key="1">
    <source>
        <dbReference type="ARBA" id="ARBA00022827"/>
    </source>
</evidence>
<evidence type="ECO:0000313" key="6">
    <source>
        <dbReference type="Proteomes" id="UP000034156"/>
    </source>
</evidence>
<dbReference type="InterPro" id="IPR016171">
    <property type="entry name" value="Vanillyl_alc_oxidase_C-sub2"/>
</dbReference>
<dbReference type="PROSITE" id="PS51387">
    <property type="entry name" value="FAD_PCMH"/>
    <property type="match status" value="1"/>
</dbReference>
<organism evidence="4 6">
    <name type="scientific">Nitrosomonas communis</name>
    <dbReference type="NCBI Taxonomy" id="44574"/>
    <lineage>
        <taxon>Bacteria</taxon>
        <taxon>Pseudomonadati</taxon>
        <taxon>Pseudomonadota</taxon>
        <taxon>Betaproteobacteria</taxon>
        <taxon>Nitrosomonadales</taxon>
        <taxon>Nitrosomonadaceae</taxon>
        <taxon>Nitrosomonas</taxon>
    </lineage>
</organism>
<dbReference type="InterPro" id="IPR016167">
    <property type="entry name" value="FAD-bd_PCMH_sub1"/>
</dbReference>
<dbReference type="InterPro" id="IPR036318">
    <property type="entry name" value="FAD-bd_PCMH-like_sf"/>
</dbReference>
<dbReference type="EMBL" id="VNHT01000017">
    <property type="protein sequence ID" value="TYP89345.1"/>
    <property type="molecule type" value="Genomic_DNA"/>
</dbReference>
<dbReference type="InterPro" id="IPR016169">
    <property type="entry name" value="FAD-bd_PCMH_sub2"/>
</dbReference>
<dbReference type="AlphaFoldDB" id="A0A0F7KDM9"/>
<dbReference type="EMBL" id="CP011451">
    <property type="protein sequence ID" value="AKH38650.1"/>
    <property type="molecule type" value="Genomic_DNA"/>
</dbReference>
<dbReference type="SUPFAM" id="SSF56176">
    <property type="entry name" value="FAD-binding/transporter-associated domain-like"/>
    <property type="match status" value="1"/>
</dbReference>
<dbReference type="InterPro" id="IPR007173">
    <property type="entry name" value="ALO_C"/>
</dbReference>
<dbReference type="InterPro" id="IPR016166">
    <property type="entry name" value="FAD-bd_PCMH"/>
</dbReference>
<keyword evidence="1" id="KW-0285">Flavoprotein</keyword>
<reference evidence="6" key="1">
    <citation type="submission" date="2015-05" db="EMBL/GenBank/DDBJ databases">
        <title>Draft genome of Nitrosomonas communis strain Nm2.</title>
        <authorList>
            <person name="Kozlowski J.A."/>
            <person name="Kits K.D."/>
            <person name="Stein L.Y."/>
        </authorList>
    </citation>
    <scope>NUCLEOTIDE SEQUENCE [LARGE SCALE GENOMIC DNA]</scope>
    <source>
        <strain evidence="6">Nm2</strain>
    </source>
</reference>
<dbReference type="KEGG" id="nco:AAW31_13900"/>
<dbReference type="Pfam" id="PF01565">
    <property type="entry name" value="FAD_binding_4"/>
    <property type="match status" value="1"/>
</dbReference>
<protein>
    <submittedName>
        <fullName evidence="5">FAD/FMN-containing dehydrogenase</fullName>
    </submittedName>
    <submittedName>
        <fullName evidence="4">Oxidoreductase</fullName>
    </submittedName>
</protein>